<dbReference type="InterPro" id="IPR000253">
    <property type="entry name" value="FHA_dom"/>
</dbReference>
<dbReference type="EC" id="2.7.11.1" evidence="1"/>
<dbReference type="Pfam" id="PF00069">
    <property type="entry name" value="Pkinase"/>
    <property type="match status" value="1"/>
</dbReference>
<dbReference type="InterPro" id="IPR011009">
    <property type="entry name" value="Kinase-like_dom_sf"/>
</dbReference>
<organism evidence="11">
    <name type="scientific">Culex tarsalis</name>
    <name type="common">Encephalitis mosquito</name>
    <dbReference type="NCBI Taxonomy" id="7177"/>
    <lineage>
        <taxon>Eukaryota</taxon>
        <taxon>Metazoa</taxon>
        <taxon>Ecdysozoa</taxon>
        <taxon>Arthropoda</taxon>
        <taxon>Hexapoda</taxon>
        <taxon>Insecta</taxon>
        <taxon>Pterygota</taxon>
        <taxon>Neoptera</taxon>
        <taxon>Endopterygota</taxon>
        <taxon>Diptera</taxon>
        <taxon>Nematocera</taxon>
        <taxon>Culicoidea</taxon>
        <taxon>Culicidae</taxon>
        <taxon>Culicinae</taxon>
        <taxon>Culicini</taxon>
        <taxon>Culex</taxon>
        <taxon>Culex</taxon>
    </lineage>
</organism>
<dbReference type="FunFam" id="1.10.510.10:FF:000571">
    <property type="entry name" value="Maternal embryonic leucine zipper kinase"/>
    <property type="match status" value="1"/>
</dbReference>
<accession>A0A1Q3F521</accession>
<dbReference type="PROSITE" id="PS00108">
    <property type="entry name" value="PROTEIN_KINASE_ST"/>
    <property type="match status" value="1"/>
</dbReference>
<dbReference type="GO" id="GO:0044773">
    <property type="term" value="P:mitotic DNA damage checkpoint signaling"/>
    <property type="evidence" value="ECO:0007669"/>
    <property type="project" value="TreeGrafter"/>
</dbReference>
<keyword evidence="2" id="KW-0723">Serine/threonine-protein kinase</keyword>
<dbReference type="SUPFAM" id="SSF49879">
    <property type="entry name" value="SMAD/FHA domain"/>
    <property type="match status" value="1"/>
</dbReference>
<evidence type="ECO:0000313" key="11">
    <source>
        <dbReference type="EMBL" id="JAV22662.1"/>
    </source>
</evidence>
<dbReference type="PANTHER" id="PTHR44167:SF24">
    <property type="entry name" value="SERINE_THREONINE-PROTEIN KINASE CHK2"/>
    <property type="match status" value="1"/>
</dbReference>
<evidence type="ECO:0000256" key="1">
    <source>
        <dbReference type="ARBA" id="ARBA00012513"/>
    </source>
</evidence>
<comment type="catalytic activity">
    <reaction evidence="6">
        <text>L-threonyl-[protein] + ATP = O-phospho-L-threonyl-[protein] + ADP + H(+)</text>
        <dbReference type="Rhea" id="RHEA:46608"/>
        <dbReference type="Rhea" id="RHEA-COMP:11060"/>
        <dbReference type="Rhea" id="RHEA-COMP:11605"/>
        <dbReference type="ChEBI" id="CHEBI:15378"/>
        <dbReference type="ChEBI" id="CHEBI:30013"/>
        <dbReference type="ChEBI" id="CHEBI:30616"/>
        <dbReference type="ChEBI" id="CHEBI:61977"/>
        <dbReference type="ChEBI" id="CHEBI:456216"/>
        <dbReference type="EC" id="2.7.11.1"/>
    </reaction>
</comment>
<proteinExistence type="predicted"/>
<evidence type="ECO:0000259" key="10">
    <source>
        <dbReference type="PROSITE" id="PS50011"/>
    </source>
</evidence>
<keyword evidence="4 11" id="KW-0808">Transferase</keyword>
<sequence>MASTSATQDTQAATQTQQSGLAWSQLESQPINPIWGRLYAKSLKITSLGTKQALPVLSRTVSDSYDLCDEEFKAGRVEGNDLCIGKNHLPEKMLARISKVHFTITKDISDLLNPVYIQDCSRNGTYLNEKLIGTGSRMILKNNDVIGLAHATYKALQFKEVSRNEDELKNLPSAIRDKYYVGKKLGSGACGVVHLIYDTVTCQPYAMKHVVKNLLVESTRPRILNEPNRVMNEVNIMKALDHPCVIKMHDIVNRPNSVCMVLEYMQGGDLLTRITSQKALSEQTSKLFFLQMCLAVQYLHAKGITHRDLKPDNILLQDGNEETLLKVSDFGLSKFVQTDSVMRTLCGTPLYVAPEVLMTGGRGTYTSKVDIWSLGVVLFTMLSGTLPFSDEYGSPATEQIRRGKFSFRHRIWRTVSAPARKLIMDILTVDPRSRPSLEEIMQSTWMRDPDVTRKAEKLMGVKLSGGKKPSTSSDVENNNEKVFAEPPKKRQRTK</sequence>
<dbReference type="PANTHER" id="PTHR44167">
    <property type="entry name" value="OVARIAN-SPECIFIC SERINE/THREONINE-PROTEIN KINASE LOK-RELATED"/>
    <property type="match status" value="1"/>
</dbReference>
<dbReference type="Pfam" id="PF00498">
    <property type="entry name" value="FHA"/>
    <property type="match status" value="1"/>
</dbReference>
<dbReference type="GO" id="GO:0005634">
    <property type="term" value="C:nucleus"/>
    <property type="evidence" value="ECO:0007669"/>
    <property type="project" value="TreeGrafter"/>
</dbReference>
<evidence type="ECO:0000256" key="7">
    <source>
        <dbReference type="ARBA" id="ARBA00048679"/>
    </source>
</evidence>
<dbReference type="InterPro" id="IPR000719">
    <property type="entry name" value="Prot_kinase_dom"/>
</dbReference>
<dbReference type="SUPFAM" id="SSF56112">
    <property type="entry name" value="Protein kinase-like (PK-like)"/>
    <property type="match status" value="1"/>
</dbReference>
<dbReference type="PROSITE" id="PS50006">
    <property type="entry name" value="FHA_DOMAIN"/>
    <property type="match status" value="1"/>
</dbReference>
<evidence type="ECO:0000259" key="9">
    <source>
        <dbReference type="PROSITE" id="PS50006"/>
    </source>
</evidence>
<dbReference type="SMART" id="SM00240">
    <property type="entry name" value="FHA"/>
    <property type="match status" value="1"/>
</dbReference>
<comment type="catalytic activity">
    <reaction evidence="7">
        <text>L-seryl-[protein] + ATP = O-phospho-L-seryl-[protein] + ADP + H(+)</text>
        <dbReference type="Rhea" id="RHEA:17989"/>
        <dbReference type="Rhea" id="RHEA-COMP:9863"/>
        <dbReference type="Rhea" id="RHEA-COMP:11604"/>
        <dbReference type="ChEBI" id="CHEBI:15378"/>
        <dbReference type="ChEBI" id="CHEBI:29999"/>
        <dbReference type="ChEBI" id="CHEBI:30616"/>
        <dbReference type="ChEBI" id="CHEBI:83421"/>
        <dbReference type="ChEBI" id="CHEBI:456216"/>
        <dbReference type="EC" id="2.7.11.1"/>
    </reaction>
</comment>
<dbReference type="Gene3D" id="2.60.200.20">
    <property type="match status" value="1"/>
</dbReference>
<dbReference type="PROSITE" id="PS50011">
    <property type="entry name" value="PROTEIN_KINASE_DOM"/>
    <property type="match status" value="1"/>
</dbReference>
<protein>
    <recommendedName>
        <fullName evidence="1">non-specific serine/threonine protein kinase</fullName>
        <ecNumber evidence="1">2.7.11.1</ecNumber>
    </recommendedName>
</protein>
<dbReference type="InterPro" id="IPR008271">
    <property type="entry name" value="Ser/Thr_kinase_AS"/>
</dbReference>
<feature type="domain" description="Protein kinase" evidence="10">
    <location>
        <begin position="179"/>
        <end position="446"/>
    </location>
</feature>
<evidence type="ECO:0000256" key="3">
    <source>
        <dbReference type="ARBA" id="ARBA00022741"/>
    </source>
</evidence>
<dbReference type="AlphaFoldDB" id="A0A1Q3F521"/>
<dbReference type="GO" id="GO:0005524">
    <property type="term" value="F:ATP binding"/>
    <property type="evidence" value="ECO:0007669"/>
    <property type="project" value="UniProtKB-KW"/>
</dbReference>
<evidence type="ECO:0000256" key="5">
    <source>
        <dbReference type="ARBA" id="ARBA00022840"/>
    </source>
</evidence>
<dbReference type="Gene3D" id="1.10.510.10">
    <property type="entry name" value="Transferase(Phosphotransferase) domain 1"/>
    <property type="match status" value="1"/>
</dbReference>
<keyword evidence="4 11" id="KW-0418">Kinase</keyword>
<feature type="domain" description="FHA" evidence="9">
    <location>
        <begin position="72"/>
        <end position="132"/>
    </location>
</feature>
<evidence type="ECO:0000256" key="8">
    <source>
        <dbReference type="SAM" id="MobiDB-lite"/>
    </source>
</evidence>
<evidence type="ECO:0000256" key="4">
    <source>
        <dbReference type="ARBA" id="ARBA00022777"/>
    </source>
</evidence>
<reference evidence="11" key="1">
    <citation type="submission" date="2017-01" db="EMBL/GenBank/DDBJ databases">
        <title>A deep insight into the sialotranscriptome of adult male and female Cluex tarsalis mosquitoes.</title>
        <authorList>
            <person name="Ribeiro J.M."/>
            <person name="Moreira F."/>
            <person name="Bernard K.A."/>
            <person name="Calvo E."/>
        </authorList>
    </citation>
    <scope>NUCLEOTIDE SEQUENCE</scope>
    <source>
        <strain evidence="11">Kern County</strain>
        <tissue evidence="11">Salivary glands</tissue>
    </source>
</reference>
<feature type="region of interest" description="Disordered" evidence="8">
    <location>
        <begin position="460"/>
        <end position="494"/>
    </location>
</feature>
<keyword evidence="3" id="KW-0547">Nucleotide-binding</keyword>
<dbReference type="InterPro" id="IPR008984">
    <property type="entry name" value="SMAD_FHA_dom_sf"/>
</dbReference>
<name>A0A1Q3F521_CULTA</name>
<dbReference type="SMART" id="SM00220">
    <property type="entry name" value="S_TKc"/>
    <property type="match status" value="1"/>
</dbReference>
<keyword evidence="5" id="KW-0067">ATP-binding</keyword>
<evidence type="ECO:0000256" key="2">
    <source>
        <dbReference type="ARBA" id="ARBA00022527"/>
    </source>
</evidence>
<dbReference type="GO" id="GO:0004674">
    <property type="term" value="F:protein serine/threonine kinase activity"/>
    <property type="evidence" value="ECO:0007669"/>
    <property type="project" value="UniProtKB-KW"/>
</dbReference>
<feature type="compositionally biased region" description="Basic and acidic residues" evidence="8">
    <location>
        <begin position="478"/>
        <end position="488"/>
    </location>
</feature>
<evidence type="ECO:0000256" key="6">
    <source>
        <dbReference type="ARBA" id="ARBA00047899"/>
    </source>
</evidence>
<dbReference type="EMBL" id="GFDL01012383">
    <property type="protein sequence ID" value="JAV22662.1"/>
    <property type="molecule type" value="Transcribed_RNA"/>
</dbReference>
<dbReference type="GO" id="GO:0005737">
    <property type="term" value="C:cytoplasm"/>
    <property type="evidence" value="ECO:0007669"/>
    <property type="project" value="TreeGrafter"/>
</dbReference>